<evidence type="ECO:0000313" key="2">
    <source>
        <dbReference type="EMBL" id="KAK3289597.1"/>
    </source>
</evidence>
<keyword evidence="3" id="KW-1185">Reference proteome</keyword>
<organism evidence="2 3">
    <name type="scientific">Cymbomonas tetramitiformis</name>
    <dbReference type="NCBI Taxonomy" id="36881"/>
    <lineage>
        <taxon>Eukaryota</taxon>
        <taxon>Viridiplantae</taxon>
        <taxon>Chlorophyta</taxon>
        <taxon>Pyramimonadophyceae</taxon>
        <taxon>Pyramimonadales</taxon>
        <taxon>Pyramimonadaceae</taxon>
        <taxon>Cymbomonas</taxon>
    </lineage>
</organism>
<proteinExistence type="predicted"/>
<protein>
    <submittedName>
        <fullName evidence="2">Uncharacterized protein</fullName>
    </submittedName>
</protein>
<comment type="caution">
    <text evidence="2">The sequence shown here is derived from an EMBL/GenBank/DDBJ whole genome shotgun (WGS) entry which is preliminary data.</text>
</comment>
<evidence type="ECO:0000313" key="3">
    <source>
        <dbReference type="Proteomes" id="UP001190700"/>
    </source>
</evidence>
<dbReference type="Proteomes" id="UP001190700">
    <property type="component" value="Unassembled WGS sequence"/>
</dbReference>
<dbReference type="AlphaFoldDB" id="A0AAE0H488"/>
<evidence type="ECO:0000256" key="1">
    <source>
        <dbReference type="SAM" id="MobiDB-lite"/>
    </source>
</evidence>
<name>A0AAE0H488_9CHLO</name>
<gene>
    <name evidence="2" type="ORF">CYMTET_2982</name>
</gene>
<sequence length="310" mass="33550">MTHCTPTSKPSTQQDFVEKKIHSHPVSAGRGGAVALSQLPTRWGRLGLTLAQQLAPAAWGCGRMCGNARGGVSGGLLPHLGGAEGTAAGRHPLVSGLMAAMEDMGARERVGVAEADGHPMPEGLRTPGEAPAWESFGDTRPTSQKELAICQHGSHWLRLFDAANPTVRARLLSLSRDSAAWHLNALPEDGSVCLKPIASVISLCLQLGITFPLVREVSAVGTGRCPCGGEVDQFAYHYLACSRRGMFTCQRKAVQDVLVEMLRKVFDPASMKKAHIYHRSYSPRWRPDITLLNYDGRVRHLIIDVVFSFP</sequence>
<accession>A0AAE0H488</accession>
<feature type="region of interest" description="Disordered" evidence="1">
    <location>
        <begin position="116"/>
        <end position="139"/>
    </location>
</feature>
<dbReference type="EMBL" id="LGRX02000089">
    <property type="protein sequence ID" value="KAK3289597.1"/>
    <property type="molecule type" value="Genomic_DNA"/>
</dbReference>
<reference evidence="2 3" key="1">
    <citation type="journal article" date="2015" name="Genome Biol. Evol.">
        <title>Comparative Genomics of a Bacterivorous Green Alga Reveals Evolutionary Causalities and Consequences of Phago-Mixotrophic Mode of Nutrition.</title>
        <authorList>
            <person name="Burns J.A."/>
            <person name="Paasch A."/>
            <person name="Narechania A."/>
            <person name="Kim E."/>
        </authorList>
    </citation>
    <scope>NUCLEOTIDE SEQUENCE [LARGE SCALE GENOMIC DNA]</scope>
    <source>
        <strain evidence="2 3">PLY_AMNH</strain>
    </source>
</reference>